<keyword evidence="4 7" id="KW-0812">Transmembrane</keyword>
<dbReference type="STRING" id="1120920.SAMN03080599_02065"/>
<keyword evidence="5 7" id="KW-1133">Transmembrane helix</keyword>
<evidence type="ECO:0000256" key="1">
    <source>
        <dbReference type="ARBA" id="ARBA00004429"/>
    </source>
</evidence>
<dbReference type="InterPro" id="IPR010656">
    <property type="entry name" value="DctM"/>
</dbReference>
<dbReference type="GO" id="GO:0022857">
    <property type="term" value="F:transmembrane transporter activity"/>
    <property type="evidence" value="ECO:0007669"/>
    <property type="project" value="TreeGrafter"/>
</dbReference>
<feature type="transmembrane region" description="Helical" evidence="7">
    <location>
        <begin position="365"/>
        <end position="387"/>
    </location>
</feature>
<feature type="transmembrane region" description="Helical" evidence="7">
    <location>
        <begin position="139"/>
        <end position="162"/>
    </location>
</feature>
<evidence type="ECO:0000256" key="4">
    <source>
        <dbReference type="ARBA" id="ARBA00022692"/>
    </source>
</evidence>
<feature type="transmembrane region" description="Helical" evidence="7">
    <location>
        <begin position="168"/>
        <end position="194"/>
    </location>
</feature>
<dbReference type="RefSeq" id="WP_092591188.1">
    <property type="nucleotide sequence ID" value="NZ_FMWL01000010.1"/>
</dbReference>
<sequence>MLSIVLILFVVLLVIGFPIAMAIGFTTFLPGMINPAFPANALYVLRSMIGGVDSTPILAIPLFMLSGIIMSRGGISERLFNVFAFLVGKRTAGIPMAVVITAVFYGAISGSGPATTAAVGAMTIPILVSLGYDKVFSAALVAAAGGIGIIIPPSIPFIMYGMMTGTSVGALFTAGFIPGIMIAAMLMTYVYIYCKVKGEDKEKIAANYEKLKAKGFLGVMKEGFWALLTPVIILGGIYAGVVTPTEAAVLSVFYALLVSVFAYKIIKVREIPSFLDGAVQAYAPIALLLGFAIAFSRVLTLLRAPQILAEYFTTSFSSGIMFLMLFNVIVLIIGMFMDAGPAVAILSPMLMAILTQFGIDPVHFGIVMVFNLAIGFISPPFGLNLFVASPMAEVSVSVLGKKALAFCGVYIIALALITYIPQISLILGTLI</sequence>
<feature type="transmembrane region" description="Helical" evidence="7">
    <location>
        <begin position="340"/>
        <end position="359"/>
    </location>
</feature>
<name>A0A1G5S2F8_9FIRM</name>
<dbReference type="Proteomes" id="UP000199208">
    <property type="component" value="Unassembled WGS sequence"/>
</dbReference>
<evidence type="ECO:0000313" key="10">
    <source>
        <dbReference type="Proteomes" id="UP000199208"/>
    </source>
</evidence>
<dbReference type="PANTHER" id="PTHR33362">
    <property type="entry name" value="SIALIC ACID TRAP TRANSPORTER PERMEASE PROTEIN SIAT-RELATED"/>
    <property type="match status" value="1"/>
</dbReference>
<dbReference type="PANTHER" id="PTHR33362:SF3">
    <property type="entry name" value="SIALIC ACID TRAP TRANSPORTER PERMEASE PROTEIN SIAT"/>
    <property type="match status" value="1"/>
</dbReference>
<evidence type="ECO:0000256" key="3">
    <source>
        <dbReference type="ARBA" id="ARBA00022519"/>
    </source>
</evidence>
<keyword evidence="6 7" id="KW-0472">Membrane</keyword>
<evidence type="ECO:0000256" key="5">
    <source>
        <dbReference type="ARBA" id="ARBA00022989"/>
    </source>
</evidence>
<gene>
    <name evidence="9" type="ORF">SAMN03080599_02065</name>
</gene>
<reference evidence="9 10" key="1">
    <citation type="submission" date="2016-10" db="EMBL/GenBank/DDBJ databases">
        <authorList>
            <person name="de Groot N.N."/>
        </authorList>
    </citation>
    <scope>NUCLEOTIDE SEQUENCE [LARGE SCALE GENOMIC DNA]</scope>
    <source>
        <strain evidence="9 10">DSM 2784</strain>
    </source>
</reference>
<feature type="transmembrane region" description="Helical" evidence="7">
    <location>
        <begin position="224"/>
        <end position="241"/>
    </location>
</feature>
<dbReference type="Pfam" id="PF06808">
    <property type="entry name" value="DctM"/>
    <property type="match status" value="1"/>
</dbReference>
<accession>A0A1G5S2F8</accession>
<evidence type="ECO:0000259" key="8">
    <source>
        <dbReference type="Pfam" id="PF06808"/>
    </source>
</evidence>
<feature type="transmembrane region" description="Helical" evidence="7">
    <location>
        <begin position="82"/>
        <end position="108"/>
    </location>
</feature>
<evidence type="ECO:0000256" key="7">
    <source>
        <dbReference type="SAM" id="Phobius"/>
    </source>
</evidence>
<feature type="transmembrane region" description="Helical" evidence="7">
    <location>
        <begin position="114"/>
        <end position="132"/>
    </location>
</feature>
<feature type="transmembrane region" description="Helical" evidence="7">
    <location>
        <begin position="311"/>
        <end position="333"/>
    </location>
</feature>
<evidence type="ECO:0000313" key="9">
    <source>
        <dbReference type="EMBL" id="SCZ80030.1"/>
    </source>
</evidence>
<feature type="transmembrane region" description="Helical" evidence="7">
    <location>
        <begin position="399"/>
        <end position="420"/>
    </location>
</feature>
<comment type="subcellular location">
    <subcellularLocation>
        <location evidence="1">Cell inner membrane</location>
        <topology evidence="1">Multi-pass membrane protein</topology>
    </subcellularLocation>
</comment>
<protein>
    <submittedName>
        <fullName evidence="9">C4-dicarboxylate transporter, DctM subunit</fullName>
    </submittedName>
</protein>
<evidence type="ECO:0000256" key="2">
    <source>
        <dbReference type="ARBA" id="ARBA00022475"/>
    </source>
</evidence>
<keyword evidence="3" id="KW-0997">Cell inner membrane</keyword>
<feature type="domain" description="TRAP C4-dicarboxylate transport system permease DctM subunit" evidence="8">
    <location>
        <begin position="6"/>
        <end position="423"/>
    </location>
</feature>
<dbReference type="GO" id="GO:0005886">
    <property type="term" value="C:plasma membrane"/>
    <property type="evidence" value="ECO:0007669"/>
    <property type="project" value="UniProtKB-SubCell"/>
</dbReference>
<feature type="transmembrane region" description="Helical" evidence="7">
    <location>
        <begin position="247"/>
        <end position="266"/>
    </location>
</feature>
<proteinExistence type="predicted"/>
<dbReference type="InterPro" id="IPR004681">
    <property type="entry name" value="TRAP_DctM"/>
</dbReference>
<dbReference type="EMBL" id="FMWL01000010">
    <property type="protein sequence ID" value="SCZ80030.1"/>
    <property type="molecule type" value="Genomic_DNA"/>
</dbReference>
<dbReference type="NCBIfam" id="TIGR00786">
    <property type="entry name" value="dctM"/>
    <property type="match status" value="1"/>
</dbReference>
<dbReference type="OrthoDB" id="9772674at2"/>
<keyword evidence="2" id="KW-1003">Cell membrane</keyword>
<feature type="transmembrane region" description="Helical" evidence="7">
    <location>
        <begin position="48"/>
        <end position="70"/>
    </location>
</feature>
<organism evidence="9 10">
    <name type="scientific">Acidaminobacter hydrogenoformans DSM 2784</name>
    <dbReference type="NCBI Taxonomy" id="1120920"/>
    <lineage>
        <taxon>Bacteria</taxon>
        <taxon>Bacillati</taxon>
        <taxon>Bacillota</taxon>
        <taxon>Clostridia</taxon>
        <taxon>Peptostreptococcales</taxon>
        <taxon>Acidaminobacteraceae</taxon>
        <taxon>Acidaminobacter</taxon>
    </lineage>
</organism>
<dbReference type="PIRSF" id="PIRSF006066">
    <property type="entry name" value="HI0050"/>
    <property type="match status" value="1"/>
</dbReference>
<dbReference type="AlphaFoldDB" id="A0A1G5S2F8"/>
<evidence type="ECO:0000256" key="6">
    <source>
        <dbReference type="ARBA" id="ARBA00023136"/>
    </source>
</evidence>
<keyword evidence="10" id="KW-1185">Reference proteome</keyword>
<feature type="transmembrane region" description="Helical" evidence="7">
    <location>
        <begin position="278"/>
        <end position="299"/>
    </location>
</feature>